<evidence type="ECO:0000259" key="1">
    <source>
        <dbReference type="Pfam" id="PF13274"/>
    </source>
</evidence>
<evidence type="ECO:0000313" key="3">
    <source>
        <dbReference type="Proteomes" id="UP000614047"/>
    </source>
</evidence>
<protein>
    <submittedName>
        <fullName evidence="2">Phage-associated protein</fullName>
    </submittedName>
</protein>
<name>A0A931GJK1_9ACTN</name>
<keyword evidence="3" id="KW-1185">Reference proteome</keyword>
<dbReference type="RefSeq" id="WP_197012369.1">
    <property type="nucleotide sequence ID" value="NZ_BAABES010000010.1"/>
</dbReference>
<sequence>MAAINDVAAYILRARGPMSAMKLQKLCYYAYGYHLAWEERPLFPERFEAWANGPVSPRLYRCHRGCFQLSAGDIPGDPAALDEGEQESVDMVLAGLGDYTAHQLSTMTHNEAPWVNARKRAGAVLLERSSEELLDEEIFEFFDALTAANADGEEEV</sequence>
<accession>A0A931GJK1</accession>
<dbReference type="InterPro" id="IPR025272">
    <property type="entry name" value="SocA_Panacea"/>
</dbReference>
<dbReference type="Pfam" id="PF13274">
    <property type="entry name" value="SocA_Panacea"/>
    <property type="match status" value="1"/>
</dbReference>
<feature type="domain" description="Antitoxin SocA-like Panacea" evidence="1">
    <location>
        <begin position="23"/>
        <end position="114"/>
    </location>
</feature>
<proteinExistence type="predicted"/>
<dbReference type="Proteomes" id="UP000614047">
    <property type="component" value="Unassembled WGS sequence"/>
</dbReference>
<comment type="caution">
    <text evidence="2">The sequence shown here is derived from an EMBL/GenBank/DDBJ whole genome shotgun (WGS) entry which is preliminary data.</text>
</comment>
<reference evidence="2" key="1">
    <citation type="submission" date="2020-11" db="EMBL/GenBank/DDBJ databases">
        <title>Sequencing the genomes of 1000 actinobacteria strains.</title>
        <authorList>
            <person name="Klenk H.-P."/>
        </authorList>
    </citation>
    <scope>NUCLEOTIDE SEQUENCE</scope>
    <source>
        <strain evidence="2">DSM 43175</strain>
    </source>
</reference>
<organism evidence="2 3">
    <name type="scientific">Actinomadura viridis</name>
    <dbReference type="NCBI Taxonomy" id="58110"/>
    <lineage>
        <taxon>Bacteria</taxon>
        <taxon>Bacillati</taxon>
        <taxon>Actinomycetota</taxon>
        <taxon>Actinomycetes</taxon>
        <taxon>Streptosporangiales</taxon>
        <taxon>Thermomonosporaceae</taxon>
        <taxon>Actinomadura</taxon>
    </lineage>
</organism>
<gene>
    <name evidence="2" type="ORF">IW256_003936</name>
</gene>
<evidence type="ECO:0000313" key="2">
    <source>
        <dbReference type="EMBL" id="MBG6089823.1"/>
    </source>
</evidence>
<dbReference type="EMBL" id="JADOUA010000001">
    <property type="protein sequence ID" value="MBG6089823.1"/>
    <property type="molecule type" value="Genomic_DNA"/>
</dbReference>
<dbReference type="AlphaFoldDB" id="A0A931GJK1"/>